<proteinExistence type="predicted"/>
<organism evidence="1 2">
    <name type="scientific">Pelolinea submarina</name>
    <dbReference type="NCBI Taxonomy" id="913107"/>
    <lineage>
        <taxon>Bacteria</taxon>
        <taxon>Bacillati</taxon>
        <taxon>Chloroflexota</taxon>
        <taxon>Anaerolineae</taxon>
        <taxon>Anaerolineales</taxon>
        <taxon>Anaerolineaceae</taxon>
        <taxon>Pelolinea</taxon>
    </lineage>
</organism>
<dbReference type="RefSeq" id="WP_126440381.1">
    <property type="nucleotide sequence ID" value="NZ_AP018437.1"/>
</dbReference>
<keyword evidence="2" id="KW-1185">Reference proteome</keyword>
<evidence type="ECO:0000313" key="2">
    <source>
        <dbReference type="Proteomes" id="UP000256388"/>
    </source>
</evidence>
<comment type="caution">
    <text evidence="1">The sequence shown here is derived from an EMBL/GenBank/DDBJ whole genome shotgun (WGS) entry which is preliminary data.</text>
</comment>
<dbReference type="AlphaFoldDB" id="A0A347ZPZ2"/>
<reference evidence="1 2" key="1">
    <citation type="submission" date="2018-08" db="EMBL/GenBank/DDBJ databases">
        <title>Genomic Encyclopedia of Type Strains, Phase IV (KMG-IV): sequencing the most valuable type-strain genomes for metagenomic binning, comparative biology and taxonomic classification.</title>
        <authorList>
            <person name="Goeker M."/>
        </authorList>
    </citation>
    <scope>NUCLEOTIDE SEQUENCE [LARGE SCALE GENOMIC DNA]</scope>
    <source>
        <strain evidence="1 2">DSM 23923</strain>
    </source>
</reference>
<accession>A0A347ZPZ2</accession>
<dbReference type="Proteomes" id="UP000256388">
    <property type="component" value="Unassembled WGS sequence"/>
</dbReference>
<dbReference type="EMBL" id="QUMS01000004">
    <property type="protein sequence ID" value="REG06298.1"/>
    <property type="molecule type" value="Genomic_DNA"/>
</dbReference>
<protein>
    <submittedName>
        <fullName evidence="1">Uncharacterized protein</fullName>
    </submittedName>
</protein>
<sequence>MDGNDIFYPRMPEVFLPADIADVFNRARSAAADLTQDADGVYHRQIIIVTPGRLLIKKECPLAADLQPAQIALLEKFVPRKPTLQISVIAYTELEALKKDMRRAIPFVDYLLGFASLGHTVWVFEGHPAALEEGCRDADLLLVDSGMLPELEKNPDWQATVEQAMRVPEIKLVSRSGN</sequence>
<gene>
    <name evidence="1" type="ORF">DFR64_2731</name>
</gene>
<evidence type="ECO:0000313" key="1">
    <source>
        <dbReference type="EMBL" id="REG06298.1"/>
    </source>
</evidence>
<name>A0A347ZPZ2_9CHLR</name>